<gene>
    <name evidence="10" type="ORF">JRQ81_007266</name>
</gene>
<comment type="catalytic activity">
    <reaction evidence="7">
        <text>L-threonine + hydrogencarbonate + ATP = L-threonylcarbamoyladenylate + diphosphate + H2O</text>
        <dbReference type="Rhea" id="RHEA:36407"/>
        <dbReference type="ChEBI" id="CHEBI:15377"/>
        <dbReference type="ChEBI" id="CHEBI:17544"/>
        <dbReference type="ChEBI" id="CHEBI:30616"/>
        <dbReference type="ChEBI" id="CHEBI:33019"/>
        <dbReference type="ChEBI" id="CHEBI:57926"/>
        <dbReference type="ChEBI" id="CHEBI:73682"/>
        <dbReference type="EC" id="2.7.7.87"/>
    </reaction>
</comment>
<evidence type="ECO:0000313" key="11">
    <source>
        <dbReference type="Proteomes" id="UP001142489"/>
    </source>
</evidence>
<dbReference type="PROSITE" id="PS51163">
    <property type="entry name" value="YRDC"/>
    <property type="match status" value="1"/>
</dbReference>
<feature type="domain" description="YrdC-like" evidence="9">
    <location>
        <begin position="628"/>
        <end position="821"/>
    </location>
</feature>
<evidence type="ECO:0000259" key="9">
    <source>
        <dbReference type="PROSITE" id="PS51163"/>
    </source>
</evidence>
<dbReference type="PANTHER" id="PTHR17490">
    <property type="entry name" value="SUA5"/>
    <property type="match status" value="1"/>
</dbReference>
<dbReference type="EC" id="2.7.7.87" evidence="3"/>
<dbReference type="GO" id="GO:0061710">
    <property type="term" value="F:L-threonylcarbamoyladenylate synthase"/>
    <property type="evidence" value="ECO:0007669"/>
    <property type="project" value="UniProtKB-EC"/>
</dbReference>
<dbReference type="GO" id="GO:0006450">
    <property type="term" value="P:regulation of translational fidelity"/>
    <property type="evidence" value="ECO:0007669"/>
    <property type="project" value="TreeGrafter"/>
</dbReference>
<keyword evidence="8" id="KW-0472">Membrane</keyword>
<dbReference type="GO" id="GO:0000049">
    <property type="term" value="F:tRNA binding"/>
    <property type="evidence" value="ECO:0007669"/>
    <property type="project" value="TreeGrafter"/>
</dbReference>
<feature type="transmembrane region" description="Helical" evidence="8">
    <location>
        <begin position="135"/>
        <end position="155"/>
    </location>
</feature>
<keyword evidence="6" id="KW-0808">Transferase</keyword>
<keyword evidence="8" id="KW-0812">Transmembrane</keyword>
<proteinExistence type="inferred from homology"/>
<feature type="transmembrane region" description="Helical" evidence="8">
    <location>
        <begin position="555"/>
        <end position="585"/>
    </location>
</feature>
<dbReference type="InterPro" id="IPR017945">
    <property type="entry name" value="DHBP_synth_RibB-like_a/b_dom"/>
</dbReference>
<sequence length="891" mass="96010">MMASPESFAAVFYSEPAVLGLLANVASAFLVCLQNFASAYSTIQPTGVENILAGVHLILIGGLSQLLAGVLTFRKYDHLGGTAFLAFSSLWSSYGATRIILGAYPSLENATVHPSNASFLPSADPAFPSVHEGTVAGLVAYISISLILSFCSATVNYIMPFVFGAITLALAFEAVGLVARWALVVSGILELAIVACGLYGALALLFKGITQRYVLPGFGIPLFNVLLLGSSSRGASKNPEEAKKNTNYAEPMALNHLSDATSAFIFSFYALGYMGDFYVGAVWVSINAVGQILSSYYSYLRDDAYHATKSGVHSLYWLVMSWEEFTMTVSVSSENVPLSRAGMVGNWFFLATAGTLLVLSLNRDLLEVVHNSLFILLTASTIQQTPITGAHIFFGVSCVLYTATSLYATFAALINSIAEKALIPVGHRLLSSEKLQKVLLAIRACLRRCKDMQEPVASSEVPDALFYTCNGLAAFASLQGPFEDPVREHLSIPTILIPGTVFQLYVCRLQVQRGRRFGPVLPFCYAAVWATWTWLRFAGNLLAIDPRNDGGFTAGATAFLVINVFLMLLVVVLCVFSLTCLYGAAASLANCTFGRELLLLGPPLLKAEAATKEPAPPPPCICRLSHRTSSLRSIANKLNAGGVCGVPTDTVYALAASCKHPEAIETIYRIKDRPQEKPLCIFISNLDQLRAALPPFRTLLWAFMEQVYPGGVGCIVKKGQWLKKLGVGAGYDRVGTKDSIMVRVPDLTVLVHLINMTGPLAITSANPSGETDSTHHDMVITRLGHKLEGVLCDGESNEAVASTVVHCTEIDAVMSSRNSLFGVYLAVSLDTLKALCMWKGQGEVVIKKGPKHLDLVEEDWVAAEGIAILREGCVPTAKVMQIFEKVKNQMV</sequence>
<evidence type="ECO:0000256" key="3">
    <source>
        <dbReference type="ARBA" id="ARBA00012584"/>
    </source>
</evidence>
<evidence type="ECO:0000256" key="7">
    <source>
        <dbReference type="ARBA" id="ARBA00048366"/>
    </source>
</evidence>
<dbReference type="Gene3D" id="3.90.870.10">
    <property type="entry name" value="DHBP synthase"/>
    <property type="match status" value="1"/>
</dbReference>
<dbReference type="FunFam" id="3.90.870.10:FF:000010">
    <property type="entry name" value="Si:ch211-153b23.4"/>
    <property type="match status" value="1"/>
</dbReference>
<dbReference type="OrthoDB" id="3648309at2759"/>
<evidence type="ECO:0000256" key="8">
    <source>
        <dbReference type="SAM" id="Phobius"/>
    </source>
</evidence>
<evidence type="ECO:0000256" key="1">
    <source>
        <dbReference type="ARBA" id="ARBA00004496"/>
    </source>
</evidence>
<dbReference type="EMBL" id="JAPFRF010000015">
    <property type="protein sequence ID" value="KAJ7310356.1"/>
    <property type="molecule type" value="Genomic_DNA"/>
</dbReference>
<keyword evidence="5" id="KW-0963">Cytoplasm</keyword>
<feature type="transmembrane region" description="Helical" evidence="8">
    <location>
        <begin position="392"/>
        <end position="414"/>
    </location>
</feature>
<feature type="transmembrane region" description="Helical" evidence="8">
    <location>
        <begin position="188"/>
        <end position="206"/>
    </location>
</feature>
<accession>A0A9Q1AU19</accession>
<dbReference type="InterPro" id="IPR050156">
    <property type="entry name" value="TC-AMP_synthase_SUA5"/>
</dbReference>
<dbReference type="GO" id="GO:0003725">
    <property type="term" value="F:double-stranded RNA binding"/>
    <property type="evidence" value="ECO:0007669"/>
    <property type="project" value="InterPro"/>
</dbReference>
<feature type="transmembrane region" description="Helical" evidence="8">
    <location>
        <begin position="213"/>
        <end position="232"/>
    </location>
</feature>
<evidence type="ECO:0000313" key="10">
    <source>
        <dbReference type="EMBL" id="KAJ7310356.1"/>
    </source>
</evidence>
<feature type="transmembrane region" description="Helical" evidence="8">
    <location>
        <begin position="51"/>
        <end position="71"/>
    </location>
</feature>
<organism evidence="10 11">
    <name type="scientific">Phrynocephalus forsythii</name>
    <dbReference type="NCBI Taxonomy" id="171643"/>
    <lineage>
        <taxon>Eukaryota</taxon>
        <taxon>Metazoa</taxon>
        <taxon>Chordata</taxon>
        <taxon>Craniata</taxon>
        <taxon>Vertebrata</taxon>
        <taxon>Euteleostomi</taxon>
        <taxon>Lepidosauria</taxon>
        <taxon>Squamata</taxon>
        <taxon>Bifurcata</taxon>
        <taxon>Unidentata</taxon>
        <taxon>Episquamata</taxon>
        <taxon>Toxicofera</taxon>
        <taxon>Iguania</taxon>
        <taxon>Acrodonta</taxon>
        <taxon>Agamidae</taxon>
        <taxon>Agaminae</taxon>
        <taxon>Phrynocephalus</taxon>
    </lineage>
</organism>
<dbReference type="Pfam" id="PF01300">
    <property type="entry name" value="Sua5_yciO_yrdC"/>
    <property type="match status" value="1"/>
</dbReference>
<dbReference type="InterPro" id="IPR006070">
    <property type="entry name" value="Sua5-like_dom"/>
</dbReference>
<evidence type="ECO:0000256" key="4">
    <source>
        <dbReference type="ARBA" id="ARBA00015492"/>
    </source>
</evidence>
<evidence type="ECO:0000256" key="2">
    <source>
        <dbReference type="ARBA" id="ARBA00007663"/>
    </source>
</evidence>
<protein>
    <recommendedName>
        <fullName evidence="4">Threonylcarbamoyl-AMP synthase</fullName>
        <ecNumber evidence="3">2.7.7.87</ecNumber>
    </recommendedName>
</protein>
<keyword evidence="11" id="KW-1185">Reference proteome</keyword>
<name>A0A9Q1AU19_9SAUR</name>
<evidence type="ECO:0000256" key="6">
    <source>
        <dbReference type="ARBA" id="ARBA00022679"/>
    </source>
</evidence>
<keyword evidence="8" id="KW-1133">Transmembrane helix</keyword>
<comment type="caution">
    <text evidence="10">The sequence shown here is derived from an EMBL/GenBank/DDBJ whole genome shotgun (WGS) entry which is preliminary data.</text>
</comment>
<feature type="transmembrane region" description="Helical" evidence="8">
    <location>
        <begin position="344"/>
        <end position="361"/>
    </location>
</feature>
<comment type="similarity">
    <text evidence="2">Belongs to the SUA5 family.</text>
</comment>
<evidence type="ECO:0000256" key="5">
    <source>
        <dbReference type="ARBA" id="ARBA00022490"/>
    </source>
</evidence>
<dbReference type="AlphaFoldDB" id="A0A9Q1AU19"/>
<feature type="transmembrane region" description="Helical" evidence="8">
    <location>
        <begin position="517"/>
        <end position="535"/>
    </location>
</feature>
<feature type="transmembrane region" description="Helical" evidence="8">
    <location>
        <begin position="162"/>
        <end position="182"/>
    </location>
</feature>
<dbReference type="PANTHER" id="PTHR17490:SF14">
    <property type="entry name" value="THREONYLCARBAMOYL-AMP SYNTHASE"/>
    <property type="match status" value="1"/>
</dbReference>
<comment type="subcellular location">
    <subcellularLocation>
        <location evidence="1">Cytoplasm</location>
    </subcellularLocation>
</comment>
<dbReference type="Proteomes" id="UP001142489">
    <property type="component" value="Unassembled WGS sequence"/>
</dbReference>
<feature type="transmembrane region" description="Helical" evidence="8">
    <location>
        <begin position="83"/>
        <end position="104"/>
    </location>
</feature>
<dbReference type="SUPFAM" id="SSF55821">
    <property type="entry name" value="YrdC/RibB"/>
    <property type="match status" value="1"/>
</dbReference>
<dbReference type="GO" id="GO:0005737">
    <property type="term" value="C:cytoplasm"/>
    <property type="evidence" value="ECO:0007669"/>
    <property type="project" value="UniProtKB-SubCell"/>
</dbReference>
<reference evidence="10" key="1">
    <citation type="journal article" date="2023" name="DNA Res.">
        <title>Chromosome-level genome assembly of Phrynocephalus forsythii using third-generation DNA sequencing and Hi-C analysis.</title>
        <authorList>
            <person name="Qi Y."/>
            <person name="Zhao W."/>
            <person name="Zhao Y."/>
            <person name="Niu C."/>
            <person name="Cao S."/>
            <person name="Zhang Y."/>
        </authorList>
    </citation>
    <scope>NUCLEOTIDE SEQUENCE</scope>
    <source>
        <tissue evidence="10">Muscle</tissue>
    </source>
</reference>